<evidence type="ECO:0000259" key="8">
    <source>
        <dbReference type="PROSITE" id="PS50975"/>
    </source>
</evidence>
<dbReference type="Pfam" id="PF02786">
    <property type="entry name" value="CPSase_L_D2"/>
    <property type="match status" value="1"/>
</dbReference>
<dbReference type="PROSITE" id="PS50975">
    <property type="entry name" value="ATP_GRASP"/>
    <property type="match status" value="1"/>
</dbReference>
<dbReference type="SUPFAM" id="SSF51246">
    <property type="entry name" value="Rudiment single hybrid motif"/>
    <property type="match status" value="1"/>
</dbReference>
<dbReference type="SMART" id="SM00878">
    <property type="entry name" value="Biotin_carb_C"/>
    <property type="match status" value="1"/>
</dbReference>
<dbReference type="SUPFAM" id="SSF56059">
    <property type="entry name" value="Glutathione synthetase ATP-binding domain-like"/>
    <property type="match status" value="1"/>
</dbReference>
<keyword evidence="3" id="KW-0436">Ligase</keyword>
<sequence length="414" mass="44457">MCVWPTRPCAFGPAQATASYLNIPNVLAAIESSGADAVHPGYGFMSENADFAQAVVDAGAVWVGPAAQAIRDMGDKVSARRSAKAADVNTVPGSAGELTDPDEAVAVAAEIGFPLAIKASAGGGGRGIRIVEQESDLVGAIKTAKAEARAAFGSDAVYIERFIPRARHIEVQVFGDGVRAVHLGMRDCSVQRRRQKVVEEAGQLFVTPEVGQRMCDAAVRLAEAVQYQGAGTVEFLYDEQRNDYYFLEMNTRIQVEHPVTEMVFGEDLVAEQLRVASGQPLSFVQENLVPRGHAIEIRLNAENADMNFLPSPGTLEKFALPGGPFVRLDSGVITGSVISPYYDSMLAKIIVWGATRDIARARMLRALGELEVEGIVTTAPFVETILRSAEFASGAFHTTWLERWMADRAEAGAA</sequence>
<protein>
    <recommendedName>
        <fullName evidence="2">biotin carboxylase</fullName>
        <ecNumber evidence="2">6.3.4.14</ecNumber>
    </recommendedName>
</protein>
<organism evidence="10 11">
    <name type="scientific">Gordonia spumicola</name>
    <dbReference type="NCBI Taxonomy" id="589161"/>
    <lineage>
        <taxon>Bacteria</taxon>
        <taxon>Bacillati</taxon>
        <taxon>Actinomycetota</taxon>
        <taxon>Actinomycetes</taxon>
        <taxon>Mycobacteriales</taxon>
        <taxon>Gordoniaceae</taxon>
        <taxon>Gordonia</taxon>
    </lineage>
</organism>
<gene>
    <name evidence="10" type="primary">accC</name>
    <name evidence="10" type="ORF">nbrc107696_41150</name>
</gene>
<reference evidence="11" key="1">
    <citation type="submission" date="2019-06" db="EMBL/GenBank/DDBJ databases">
        <title>Gordonia isolated from sludge of a wastewater treatment plant.</title>
        <authorList>
            <person name="Tamura T."/>
            <person name="Aoyama K."/>
            <person name="Kang Y."/>
            <person name="Saito S."/>
            <person name="Akiyama N."/>
            <person name="Yazawa K."/>
            <person name="Gonoi T."/>
            <person name="Mikami Y."/>
        </authorList>
    </citation>
    <scope>NUCLEOTIDE SEQUENCE [LARGE SCALE GENOMIC DNA]</scope>
    <source>
        <strain evidence="11">NBRC 107696</strain>
    </source>
</reference>
<dbReference type="PROSITE" id="PS50979">
    <property type="entry name" value="BC"/>
    <property type="match status" value="1"/>
</dbReference>
<evidence type="ECO:0000256" key="1">
    <source>
        <dbReference type="ARBA" id="ARBA00003761"/>
    </source>
</evidence>
<dbReference type="PROSITE" id="PS00866">
    <property type="entry name" value="CPSASE_1"/>
    <property type="match status" value="1"/>
</dbReference>
<evidence type="ECO:0000313" key="10">
    <source>
        <dbReference type="EMBL" id="GEE03669.1"/>
    </source>
</evidence>
<feature type="domain" description="Biotin carboxylation" evidence="9">
    <location>
        <begin position="1"/>
        <end position="406"/>
    </location>
</feature>
<dbReference type="InterPro" id="IPR005481">
    <property type="entry name" value="BC-like_N"/>
</dbReference>
<comment type="catalytic activity">
    <reaction evidence="6">
        <text>N(6)-biotinyl-L-lysyl-[protein] + hydrogencarbonate + ATP = N(6)-carboxybiotinyl-L-lysyl-[protein] + ADP + phosphate + H(+)</text>
        <dbReference type="Rhea" id="RHEA:13501"/>
        <dbReference type="Rhea" id="RHEA-COMP:10505"/>
        <dbReference type="Rhea" id="RHEA-COMP:10506"/>
        <dbReference type="ChEBI" id="CHEBI:15378"/>
        <dbReference type="ChEBI" id="CHEBI:17544"/>
        <dbReference type="ChEBI" id="CHEBI:30616"/>
        <dbReference type="ChEBI" id="CHEBI:43474"/>
        <dbReference type="ChEBI" id="CHEBI:83144"/>
        <dbReference type="ChEBI" id="CHEBI:83145"/>
        <dbReference type="ChEBI" id="CHEBI:456216"/>
        <dbReference type="EC" id="6.3.4.14"/>
    </reaction>
</comment>
<evidence type="ECO:0000256" key="5">
    <source>
        <dbReference type="ARBA" id="ARBA00022840"/>
    </source>
</evidence>
<dbReference type="InterPro" id="IPR005479">
    <property type="entry name" value="CPAse_ATP-bd"/>
</dbReference>
<comment type="function">
    <text evidence="1">This protein is a component of the acetyl coenzyme A carboxylase complex; first, biotin carboxylase catalyzes the carboxylation of the carrier protein and then the transcarboxylase transfers the carboxyl group to form malonyl-CoA.</text>
</comment>
<dbReference type="FunFam" id="3.30.1490.20:FF:000018">
    <property type="entry name" value="Biotin carboxylase"/>
    <property type="match status" value="1"/>
</dbReference>
<accession>A0A7I9VE89</accession>
<dbReference type="GO" id="GO:0046872">
    <property type="term" value="F:metal ion binding"/>
    <property type="evidence" value="ECO:0007669"/>
    <property type="project" value="InterPro"/>
</dbReference>
<evidence type="ECO:0000256" key="7">
    <source>
        <dbReference type="PROSITE-ProRule" id="PRU00409"/>
    </source>
</evidence>
<dbReference type="InterPro" id="IPR011764">
    <property type="entry name" value="Biotin_carboxylation_dom"/>
</dbReference>
<name>A0A7I9VE89_9ACTN</name>
<dbReference type="InterPro" id="IPR005482">
    <property type="entry name" value="Biotin_COase_C"/>
</dbReference>
<dbReference type="InterPro" id="IPR011761">
    <property type="entry name" value="ATP-grasp"/>
</dbReference>
<dbReference type="InterPro" id="IPR051602">
    <property type="entry name" value="ACC_Biotin_Carboxylase"/>
</dbReference>
<dbReference type="Gene3D" id="3.30.470.20">
    <property type="entry name" value="ATP-grasp fold, B domain"/>
    <property type="match status" value="1"/>
</dbReference>
<feature type="domain" description="ATP-grasp" evidence="8">
    <location>
        <begin position="80"/>
        <end position="277"/>
    </location>
</feature>
<dbReference type="Pfam" id="PF02785">
    <property type="entry name" value="Biotin_carb_C"/>
    <property type="match status" value="1"/>
</dbReference>
<dbReference type="PROSITE" id="PS00867">
    <property type="entry name" value="CPSASE_2"/>
    <property type="match status" value="1"/>
</dbReference>
<dbReference type="EMBL" id="BJOV01000005">
    <property type="protein sequence ID" value="GEE03669.1"/>
    <property type="molecule type" value="Genomic_DNA"/>
</dbReference>
<evidence type="ECO:0000259" key="9">
    <source>
        <dbReference type="PROSITE" id="PS50979"/>
    </source>
</evidence>
<keyword evidence="11" id="KW-1185">Reference proteome</keyword>
<dbReference type="Pfam" id="PF00289">
    <property type="entry name" value="Biotin_carb_N"/>
    <property type="match status" value="1"/>
</dbReference>
<dbReference type="InterPro" id="IPR016185">
    <property type="entry name" value="PreATP-grasp_dom_sf"/>
</dbReference>
<dbReference type="PANTHER" id="PTHR48095">
    <property type="entry name" value="PYRUVATE CARBOXYLASE SUBUNIT A"/>
    <property type="match status" value="1"/>
</dbReference>
<dbReference type="RefSeq" id="WP_267130336.1">
    <property type="nucleotide sequence ID" value="NZ_BJOV01000005.1"/>
</dbReference>
<dbReference type="GO" id="GO:0005524">
    <property type="term" value="F:ATP binding"/>
    <property type="evidence" value="ECO:0007669"/>
    <property type="project" value="UniProtKB-UniRule"/>
</dbReference>
<dbReference type="EC" id="6.3.4.14" evidence="2"/>
<keyword evidence="4 7" id="KW-0547">Nucleotide-binding</keyword>
<dbReference type="PANTHER" id="PTHR48095:SF2">
    <property type="entry name" value="BIOTIN CARBOXYLASE, CHLOROPLASTIC"/>
    <property type="match status" value="1"/>
</dbReference>
<evidence type="ECO:0000313" key="11">
    <source>
        <dbReference type="Proteomes" id="UP000444960"/>
    </source>
</evidence>
<dbReference type="SUPFAM" id="SSF52440">
    <property type="entry name" value="PreATP-grasp domain"/>
    <property type="match status" value="1"/>
</dbReference>
<proteinExistence type="predicted"/>
<dbReference type="Proteomes" id="UP000444960">
    <property type="component" value="Unassembled WGS sequence"/>
</dbReference>
<dbReference type="AlphaFoldDB" id="A0A7I9VE89"/>
<dbReference type="InterPro" id="IPR011054">
    <property type="entry name" value="Rudment_hybrid_motif"/>
</dbReference>
<comment type="caution">
    <text evidence="10">The sequence shown here is derived from an EMBL/GenBank/DDBJ whole genome shotgun (WGS) entry which is preliminary data.</text>
</comment>
<evidence type="ECO:0000256" key="3">
    <source>
        <dbReference type="ARBA" id="ARBA00022598"/>
    </source>
</evidence>
<evidence type="ECO:0000256" key="4">
    <source>
        <dbReference type="ARBA" id="ARBA00022741"/>
    </source>
</evidence>
<dbReference type="GO" id="GO:0004075">
    <property type="term" value="F:biotin carboxylase activity"/>
    <property type="evidence" value="ECO:0007669"/>
    <property type="project" value="UniProtKB-EC"/>
</dbReference>
<evidence type="ECO:0000256" key="2">
    <source>
        <dbReference type="ARBA" id="ARBA00013263"/>
    </source>
</evidence>
<evidence type="ECO:0000256" key="6">
    <source>
        <dbReference type="ARBA" id="ARBA00048600"/>
    </source>
</evidence>
<keyword evidence="5 7" id="KW-0067">ATP-binding</keyword>